<dbReference type="AlphaFoldDB" id="A0ABD1P2E3"/>
<dbReference type="EMBL" id="JBFOLK010000043">
    <property type="protein sequence ID" value="KAL2457867.1"/>
    <property type="molecule type" value="Genomic_DNA"/>
</dbReference>
<dbReference type="Proteomes" id="UP001604336">
    <property type="component" value="Unassembled WGS sequence"/>
</dbReference>
<evidence type="ECO:0000313" key="3">
    <source>
        <dbReference type="Proteomes" id="UP001604336"/>
    </source>
</evidence>
<accession>A0ABD1P2E3</accession>
<comment type="caution">
    <text evidence="2">The sequence shown here is derived from an EMBL/GenBank/DDBJ whole genome shotgun (WGS) entry which is preliminary data.</text>
</comment>
<evidence type="ECO:0000259" key="1">
    <source>
        <dbReference type="Pfam" id="PF22936"/>
    </source>
</evidence>
<name>A0ABD1P2E3_9LAMI</name>
<gene>
    <name evidence="2" type="ORF">Adt_46191</name>
</gene>
<sequence length="251" mass="27410">MGSVPGQTKNTQALVSAFSTAIETTGDDAWFADSGASNQVTMDAQNLQQGVEYIGKTKLMVGDGTKLEIKHIGESSIPVVNNRFLTLKNILHVPHITRNLLSISKLTADNDIFIEFHANCCLVKDRVTGKVLLEGVLEDGLYKLNQPSISTTYNSQAQTTSTSTLQIQSRSPINCVVESYSPVHLCKSTSRPPDAELELADNLQYDQGNERAELFTENRGGSVSVADGLLVRIDNLDGEYKEQSPFTTEKL</sequence>
<dbReference type="Pfam" id="PF22936">
    <property type="entry name" value="Pol_BBD"/>
    <property type="match status" value="1"/>
</dbReference>
<organism evidence="2 3">
    <name type="scientific">Abeliophyllum distichum</name>
    <dbReference type="NCBI Taxonomy" id="126358"/>
    <lineage>
        <taxon>Eukaryota</taxon>
        <taxon>Viridiplantae</taxon>
        <taxon>Streptophyta</taxon>
        <taxon>Embryophyta</taxon>
        <taxon>Tracheophyta</taxon>
        <taxon>Spermatophyta</taxon>
        <taxon>Magnoliopsida</taxon>
        <taxon>eudicotyledons</taxon>
        <taxon>Gunneridae</taxon>
        <taxon>Pentapetalae</taxon>
        <taxon>asterids</taxon>
        <taxon>lamiids</taxon>
        <taxon>Lamiales</taxon>
        <taxon>Oleaceae</taxon>
        <taxon>Forsythieae</taxon>
        <taxon>Abeliophyllum</taxon>
    </lineage>
</organism>
<keyword evidence="3" id="KW-1185">Reference proteome</keyword>
<reference evidence="3" key="1">
    <citation type="submission" date="2024-07" db="EMBL/GenBank/DDBJ databases">
        <title>Two chromosome-level genome assemblies of Korean endemic species Abeliophyllum distichum and Forsythia ovata (Oleaceae).</title>
        <authorList>
            <person name="Jang H."/>
        </authorList>
    </citation>
    <scope>NUCLEOTIDE SEQUENCE [LARGE SCALE GENOMIC DNA]</scope>
</reference>
<protein>
    <recommendedName>
        <fullName evidence="1">Retrovirus-related Pol polyprotein from transposon TNT 1-94-like beta-barrel domain-containing protein</fullName>
    </recommendedName>
</protein>
<evidence type="ECO:0000313" key="2">
    <source>
        <dbReference type="EMBL" id="KAL2457867.1"/>
    </source>
</evidence>
<proteinExistence type="predicted"/>
<dbReference type="InterPro" id="IPR054722">
    <property type="entry name" value="PolX-like_BBD"/>
</dbReference>
<feature type="domain" description="Retrovirus-related Pol polyprotein from transposon TNT 1-94-like beta-barrel" evidence="1">
    <location>
        <begin position="30"/>
        <end position="108"/>
    </location>
</feature>